<dbReference type="RefSeq" id="WP_131361316.1">
    <property type="nucleotide sequence ID" value="NZ_ADVQ01000038.1"/>
</dbReference>
<dbReference type="AlphaFoldDB" id="A0AA42Q3D0"/>
<gene>
    <name evidence="1" type="ORF">N5D63_20400</name>
</gene>
<reference evidence="1" key="1">
    <citation type="submission" date="2022-09" db="EMBL/GenBank/DDBJ databases">
        <title>Intensive care unit water sources are persistently colonized with multi-drug resistant bacteria and are the site of extensive horizontal gene transfer of antibiotic resistance genes.</title>
        <authorList>
            <person name="Diorio-Toth L."/>
        </authorList>
    </citation>
    <scope>NUCLEOTIDE SEQUENCE</scope>
    <source>
        <strain evidence="1">GD03832</strain>
    </source>
</reference>
<sequence>MGKSLMKLRRTDVRHLLGLSQNEGDQGNTVCLSIGINIFDGLENQRLVRYMPGCRVLRCGFVPYQGHS</sequence>
<dbReference type="EMBL" id="JAOCEK010000022">
    <property type="protein sequence ID" value="MDH1336508.1"/>
    <property type="molecule type" value="Genomic_DNA"/>
</dbReference>
<name>A0AA42Q3D0_9BURK</name>
<accession>A0AA42Q3D0</accession>
<proteinExistence type="predicted"/>
<evidence type="ECO:0000313" key="1">
    <source>
        <dbReference type="EMBL" id="MDH1336508.1"/>
    </source>
</evidence>
<dbReference type="Proteomes" id="UP001161065">
    <property type="component" value="Unassembled WGS sequence"/>
</dbReference>
<organism evidence="1 2">
    <name type="scientific">Comamonas thiooxydans</name>
    <dbReference type="NCBI Taxonomy" id="363952"/>
    <lineage>
        <taxon>Bacteria</taxon>
        <taxon>Pseudomonadati</taxon>
        <taxon>Pseudomonadota</taxon>
        <taxon>Betaproteobacteria</taxon>
        <taxon>Burkholderiales</taxon>
        <taxon>Comamonadaceae</taxon>
        <taxon>Comamonas</taxon>
    </lineage>
</organism>
<evidence type="ECO:0000313" key="2">
    <source>
        <dbReference type="Proteomes" id="UP001161065"/>
    </source>
</evidence>
<comment type="caution">
    <text evidence="1">The sequence shown here is derived from an EMBL/GenBank/DDBJ whole genome shotgun (WGS) entry which is preliminary data.</text>
</comment>
<protein>
    <submittedName>
        <fullName evidence="1">Uncharacterized protein</fullName>
    </submittedName>
</protein>